<dbReference type="SUPFAM" id="SSF140383">
    <property type="entry name" value="BSD domain-like"/>
    <property type="match status" value="1"/>
</dbReference>
<comment type="caution">
    <text evidence="2">The sequence shown here is derived from an EMBL/GenBank/DDBJ whole genome shotgun (WGS) entry which is preliminary data.</text>
</comment>
<dbReference type="InterPro" id="IPR005607">
    <property type="entry name" value="BSD_dom"/>
</dbReference>
<evidence type="ECO:0000259" key="1">
    <source>
        <dbReference type="PROSITE" id="PS50858"/>
    </source>
</evidence>
<keyword evidence="3" id="KW-1185">Reference proteome</keyword>
<gene>
    <name evidence="2" type="ORF">GAYE_SCF34G4978</name>
</gene>
<dbReference type="PROSITE" id="PS50858">
    <property type="entry name" value="BSD"/>
    <property type="match status" value="1"/>
</dbReference>
<feature type="domain" description="BSD" evidence="1">
    <location>
        <begin position="142"/>
        <end position="186"/>
    </location>
</feature>
<dbReference type="InterPro" id="IPR035925">
    <property type="entry name" value="BSD_dom_sf"/>
</dbReference>
<dbReference type="AlphaFoldDB" id="A0AAV9II71"/>
<dbReference type="SMART" id="SM00751">
    <property type="entry name" value="BSD"/>
    <property type="match status" value="1"/>
</dbReference>
<protein>
    <recommendedName>
        <fullName evidence="1">BSD domain-containing protein</fullName>
    </recommendedName>
</protein>
<evidence type="ECO:0000313" key="2">
    <source>
        <dbReference type="EMBL" id="KAK4527057.1"/>
    </source>
</evidence>
<dbReference type="Pfam" id="PF03909">
    <property type="entry name" value="BSD"/>
    <property type="match status" value="1"/>
</dbReference>
<name>A0AAV9II71_9RHOD</name>
<dbReference type="Gene3D" id="1.10.3970.10">
    <property type="entry name" value="BSD domain"/>
    <property type="match status" value="1"/>
</dbReference>
<dbReference type="Proteomes" id="UP001300502">
    <property type="component" value="Unassembled WGS sequence"/>
</dbReference>
<organism evidence="2 3">
    <name type="scientific">Galdieria yellowstonensis</name>
    <dbReference type="NCBI Taxonomy" id="3028027"/>
    <lineage>
        <taxon>Eukaryota</taxon>
        <taxon>Rhodophyta</taxon>
        <taxon>Bangiophyceae</taxon>
        <taxon>Galdieriales</taxon>
        <taxon>Galdieriaceae</taxon>
        <taxon>Galdieria</taxon>
    </lineage>
</organism>
<dbReference type="EMBL" id="JANCYU010000047">
    <property type="protein sequence ID" value="KAK4527057.1"/>
    <property type="molecule type" value="Genomic_DNA"/>
</dbReference>
<sequence>MAFQQHEQDEHQAKQGWKSMISPTYWKSNVSVLWNERVNVALPSWETVSKASETISRQVKESAKELGGLFSAEEDCLQATSSSVKKAPWEVLTPKEKPFAKEIEEKVLHMTRECYQSKKQREETFLSLSSLHTNFGWCNDAEKMSQAMAALEKDPVLADLRAGLVPKKMSEDNFWRQYFYLVEKVKKSVVNNSQFGLLDEWESWDNSVDTTSHPTVELQSAEDSDLDKEVDQVLNEI</sequence>
<reference evidence="2 3" key="1">
    <citation type="submission" date="2022-07" db="EMBL/GenBank/DDBJ databases">
        <title>Genome-wide signatures of adaptation to extreme environments.</title>
        <authorList>
            <person name="Cho C.H."/>
            <person name="Yoon H.S."/>
        </authorList>
    </citation>
    <scope>NUCLEOTIDE SEQUENCE [LARGE SCALE GENOMIC DNA]</scope>
    <source>
        <strain evidence="2 3">108.79 E11</strain>
    </source>
</reference>
<proteinExistence type="predicted"/>
<evidence type="ECO:0000313" key="3">
    <source>
        <dbReference type="Proteomes" id="UP001300502"/>
    </source>
</evidence>
<accession>A0AAV9II71</accession>